<dbReference type="SUPFAM" id="SSF82199">
    <property type="entry name" value="SET domain"/>
    <property type="match status" value="1"/>
</dbReference>
<dbReference type="GO" id="GO:0051287">
    <property type="term" value="F:NAD binding"/>
    <property type="evidence" value="ECO:0007669"/>
    <property type="project" value="InterPro"/>
</dbReference>
<dbReference type="InterPro" id="IPR046341">
    <property type="entry name" value="SET_dom_sf"/>
</dbReference>
<dbReference type="AlphaFoldDB" id="A0A5N6GKR1"/>
<keyword evidence="3" id="KW-0520">NAD</keyword>
<dbReference type="InterPro" id="IPR036291">
    <property type="entry name" value="NAD(P)-bd_dom_sf"/>
</dbReference>
<dbReference type="SUPFAM" id="SSF51735">
    <property type="entry name" value="NAD(P)-binding Rossmann-fold domains"/>
    <property type="match status" value="1"/>
</dbReference>
<dbReference type="InterPro" id="IPR006140">
    <property type="entry name" value="D-isomer_DH_NAD-bd"/>
</dbReference>
<dbReference type="VEuPathDB" id="FungiDB:AFLA_006648"/>
<dbReference type="Proteomes" id="UP000325434">
    <property type="component" value="Unassembled WGS sequence"/>
</dbReference>
<proteinExistence type="inferred from homology"/>
<dbReference type="PROSITE" id="PS00671">
    <property type="entry name" value="D_2_HYDROXYACID_DH_3"/>
    <property type="match status" value="1"/>
</dbReference>
<reference evidence="5" key="1">
    <citation type="submission" date="2019-04" db="EMBL/GenBank/DDBJ databases">
        <title>Friends and foes A comparative genomics study of 23 Aspergillus species from section Flavi.</title>
        <authorList>
            <consortium name="DOE Joint Genome Institute"/>
            <person name="Kjaerbolling I."/>
            <person name="Vesth T."/>
            <person name="Frisvad J.C."/>
            <person name="Nybo J.L."/>
            <person name="Theobald S."/>
            <person name="Kildgaard S."/>
            <person name="Isbrandt T."/>
            <person name="Kuo A."/>
            <person name="Sato A."/>
            <person name="Lyhne E.K."/>
            <person name="Kogle M.E."/>
            <person name="Wiebenga A."/>
            <person name="Kun R.S."/>
            <person name="Lubbers R.J."/>
            <person name="Makela M.R."/>
            <person name="Barry K."/>
            <person name="Chovatia M."/>
            <person name="Clum A."/>
            <person name="Daum C."/>
            <person name="Haridas S."/>
            <person name="He G."/>
            <person name="LaButti K."/>
            <person name="Lipzen A."/>
            <person name="Mondo S."/>
            <person name="Riley R."/>
            <person name="Salamov A."/>
            <person name="Simmons B.A."/>
            <person name="Magnuson J.K."/>
            <person name="Henrissat B."/>
            <person name="Mortensen U.H."/>
            <person name="Larsen T.O."/>
            <person name="Devries R.P."/>
            <person name="Grigoriev I.V."/>
            <person name="Machida M."/>
            <person name="Baker S.E."/>
            <person name="Andersen M.R."/>
        </authorList>
    </citation>
    <scope>NUCLEOTIDE SEQUENCE [LARGE SCALE GENOMIC DNA]</scope>
    <source>
        <strain evidence="5">CBS 121.62</strain>
    </source>
</reference>
<dbReference type="Gene3D" id="3.40.50.720">
    <property type="entry name" value="NAD(P)-binding Rossmann-like Domain"/>
    <property type="match status" value="2"/>
</dbReference>
<dbReference type="VEuPathDB" id="FungiDB:AFLA_005902"/>
<name>A0A5N6GKR1_ASPFL</name>
<dbReference type="Pfam" id="PF02826">
    <property type="entry name" value="2-Hacid_dh_C"/>
    <property type="match status" value="1"/>
</dbReference>
<dbReference type="Gene3D" id="2.170.270.10">
    <property type="entry name" value="SET domain"/>
    <property type="match status" value="1"/>
</dbReference>
<dbReference type="InterPro" id="IPR050857">
    <property type="entry name" value="D-2-hydroxyacid_DH"/>
</dbReference>
<evidence type="ECO:0000259" key="4">
    <source>
        <dbReference type="Pfam" id="PF02826"/>
    </source>
</evidence>
<sequence length="507" mass="55157">MSQPKLAILDDYQNISPAHFAHLEDRISISYFPETLNPRDERQRALLIERLQPFDVILAMRERTPFPKETLSALPNLKLLLTTGTRNLALDVQYCASRGIPVAGTGGRPAGVHSTVQHTWALILGLARHVARDDAAVKRGEWQGSLGMTLAGKTLGLLGLGKLGSQVGRIAVVAFDMKVIAWSTNLTQEKADEQAAALGLPAGSFQAVRDKAEFFRSADVVSLHSVLSERSRGIVGAAELEVMKPTAILVNTSRGPLVEEKALLETLNAGRIRGAALDVFEPEPLPKDSPWRTTAWGQDGRSEVVLSPHMGYGDEQIHGWYDEMAPIAVQPTTATASTTTTAVLPTSIETPPTHPDILRVDRGTKAFSSSAVSLVSLPAGSLFAKITTATPSKKAYTSVQTGANSHIELNSDLVYCNHSCNPSLNFDMGKMEVRVVDDRDLKVGDQLTFFYPSSEWDMDQPFQCNCGAGEGVCKGVIDGAKKMDRKDLEGYWLNDHIKELLQERDSS</sequence>
<dbReference type="CDD" id="cd12169">
    <property type="entry name" value="PGDH_like_1"/>
    <property type="match status" value="1"/>
</dbReference>
<comment type="similarity">
    <text evidence="1">Belongs to the D-isomer specific 2-hydroxyacid dehydrogenase family.</text>
</comment>
<evidence type="ECO:0000256" key="3">
    <source>
        <dbReference type="ARBA" id="ARBA00023027"/>
    </source>
</evidence>
<dbReference type="CDD" id="cd08161">
    <property type="entry name" value="SET"/>
    <property type="match status" value="1"/>
</dbReference>
<dbReference type="InterPro" id="IPR029753">
    <property type="entry name" value="D-isomer_DH_CS"/>
</dbReference>
<protein>
    <submittedName>
        <fullName evidence="5">D-isomer specific 2-hydroxyacid dehydrogenase</fullName>
    </submittedName>
</protein>
<dbReference type="PANTHER" id="PTHR42789:SF1">
    <property type="entry name" value="D-ISOMER SPECIFIC 2-HYDROXYACID DEHYDROGENASE FAMILY PROTEIN (AFU_ORTHOLOGUE AFUA_6G10090)"/>
    <property type="match status" value="1"/>
</dbReference>
<gene>
    <name evidence="5" type="ORF">BDV35DRAFT_384348</name>
</gene>
<organism evidence="5">
    <name type="scientific">Aspergillus flavus</name>
    <dbReference type="NCBI Taxonomy" id="5059"/>
    <lineage>
        <taxon>Eukaryota</taxon>
        <taxon>Fungi</taxon>
        <taxon>Dikarya</taxon>
        <taxon>Ascomycota</taxon>
        <taxon>Pezizomycotina</taxon>
        <taxon>Eurotiomycetes</taxon>
        <taxon>Eurotiomycetidae</taxon>
        <taxon>Eurotiales</taxon>
        <taxon>Aspergillaceae</taxon>
        <taxon>Aspergillus</taxon>
        <taxon>Aspergillus subgen. Circumdati</taxon>
    </lineage>
</organism>
<dbReference type="GO" id="GO:0016616">
    <property type="term" value="F:oxidoreductase activity, acting on the CH-OH group of donors, NAD or NADP as acceptor"/>
    <property type="evidence" value="ECO:0007669"/>
    <property type="project" value="InterPro"/>
</dbReference>
<keyword evidence="2" id="KW-0560">Oxidoreductase</keyword>
<accession>A0A5N6GKR1</accession>
<evidence type="ECO:0000256" key="1">
    <source>
        <dbReference type="ARBA" id="ARBA00005854"/>
    </source>
</evidence>
<dbReference type="PANTHER" id="PTHR42789">
    <property type="entry name" value="D-ISOMER SPECIFIC 2-HYDROXYACID DEHYDROGENASE FAMILY PROTEIN (AFU_ORTHOLOGUE AFUA_6G10090)"/>
    <property type="match status" value="1"/>
</dbReference>
<dbReference type="SUPFAM" id="SSF52283">
    <property type="entry name" value="Formate/glycerate dehydrogenase catalytic domain-like"/>
    <property type="match status" value="1"/>
</dbReference>
<dbReference type="VEuPathDB" id="FungiDB:F9C07_7426"/>
<dbReference type="EMBL" id="ML734672">
    <property type="protein sequence ID" value="KAB8242094.1"/>
    <property type="molecule type" value="Genomic_DNA"/>
</dbReference>
<feature type="domain" description="D-isomer specific 2-hydroxyacid dehydrogenase NAD-binding" evidence="4">
    <location>
        <begin position="121"/>
        <end position="311"/>
    </location>
</feature>
<evidence type="ECO:0000313" key="5">
    <source>
        <dbReference type="EMBL" id="KAB8242094.1"/>
    </source>
</evidence>
<dbReference type="VEuPathDB" id="FungiDB:F9C07_4449"/>
<evidence type="ECO:0000256" key="2">
    <source>
        <dbReference type="ARBA" id="ARBA00023002"/>
    </source>
</evidence>